<dbReference type="EMBL" id="JACTNZ010000001">
    <property type="protein sequence ID" value="KAG5566279.1"/>
    <property type="molecule type" value="Genomic_DNA"/>
</dbReference>
<reference evidence="1" key="1">
    <citation type="submission" date="2020-08" db="EMBL/GenBank/DDBJ databases">
        <title>Plant Genome Project.</title>
        <authorList>
            <person name="Zhang R.-G."/>
        </authorList>
    </citation>
    <scope>NUCLEOTIDE SEQUENCE</scope>
    <source>
        <strain evidence="1">WSP0</strain>
        <tissue evidence="1">Leaf</tissue>
    </source>
</reference>
<evidence type="ECO:0000313" key="2">
    <source>
        <dbReference type="Proteomes" id="UP000823749"/>
    </source>
</evidence>
<keyword evidence="2" id="KW-1185">Reference proteome</keyword>
<comment type="caution">
    <text evidence="1">The sequence shown here is derived from an EMBL/GenBank/DDBJ whole genome shotgun (WGS) entry which is preliminary data.</text>
</comment>
<gene>
    <name evidence="1" type="ORF">RHGRI_002021</name>
</gene>
<sequence>MFTDLLVGGARGGQPPHALVQVCSGAEEGYSREAVKRSHHPTIGAVAGDHFAIRWLLDISETFGVHFSEMVEIDDGERPSQAVGGDGVD</sequence>
<dbReference type="Proteomes" id="UP000823749">
    <property type="component" value="Chromosome 1"/>
</dbReference>
<name>A0AAV6LPH4_9ERIC</name>
<dbReference type="AlphaFoldDB" id="A0AAV6LPH4"/>
<proteinExistence type="predicted"/>
<organism evidence="1 2">
    <name type="scientific">Rhododendron griersonianum</name>
    <dbReference type="NCBI Taxonomy" id="479676"/>
    <lineage>
        <taxon>Eukaryota</taxon>
        <taxon>Viridiplantae</taxon>
        <taxon>Streptophyta</taxon>
        <taxon>Embryophyta</taxon>
        <taxon>Tracheophyta</taxon>
        <taxon>Spermatophyta</taxon>
        <taxon>Magnoliopsida</taxon>
        <taxon>eudicotyledons</taxon>
        <taxon>Gunneridae</taxon>
        <taxon>Pentapetalae</taxon>
        <taxon>asterids</taxon>
        <taxon>Ericales</taxon>
        <taxon>Ericaceae</taxon>
        <taxon>Ericoideae</taxon>
        <taxon>Rhodoreae</taxon>
        <taxon>Rhododendron</taxon>
    </lineage>
</organism>
<evidence type="ECO:0000313" key="1">
    <source>
        <dbReference type="EMBL" id="KAG5566279.1"/>
    </source>
</evidence>
<accession>A0AAV6LPH4</accession>
<protein>
    <submittedName>
        <fullName evidence="1">Uncharacterized protein</fullName>
    </submittedName>
</protein>